<dbReference type="RefSeq" id="WP_011523454.1">
    <property type="nucleotide sequence ID" value="NC_008009.1"/>
</dbReference>
<sequence length="270" mass="29475">MPPHAPTRVASLQPSVTVTLDRLGLLEHVVACTKYCRDVVPAIVESKAHIIHDSWTSKADEILAAGPDIVIASVPYQLEAIGEILKAGIRFVGLAPHSLNDIYGDIATIAALMNVPDRGQRLIEEMQTEIASARDKTRNLPKQTVFAEEWGKPIIHSQPWIAELIEAAGGEFIGKAGAHTEATTIAKENPDVILAAWCGAGDRVPLEKIVRDRQWIDLTAVRNRRVFCVNDELFNTPGPTLIPGLQAILWALHPEHFPPVAGIRRISGDL</sequence>
<keyword evidence="3" id="KW-1185">Reference proteome</keyword>
<dbReference type="PANTHER" id="PTHR30535:SF34">
    <property type="entry name" value="MOLYBDATE-BINDING PROTEIN MOLA"/>
    <property type="match status" value="1"/>
</dbReference>
<feature type="domain" description="Fe/B12 periplasmic-binding" evidence="1">
    <location>
        <begin position="8"/>
        <end position="256"/>
    </location>
</feature>
<reference evidence="2 3" key="1">
    <citation type="journal article" date="2009" name="Appl. Environ. Microbiol.">
        <title>Three genomes from the phylum Acidobacteria provide insight into the lifestyles of these microorganisms in soils.</title>
        <authorList>
            <person name="Ward N.L."/>
            <person name="Challacombe J.F."/>
            <person name="Janssen P.H."/>
            <person name="Henrissat B."/>
            <person name="Coutinho P.M."/>
            <person name="Wu M."/>
            <person name="Xie G."/>
            <person name="Haft D.H."/>
            <person name="Sait M."/>
            <person name="Badger J."/>
            <person name="Barabote R.D."/>
            <person name="Bradley B."/>
            <person name="Brettin T.S."/>
            <person name="Brinkac L.M."/>
            <person name="Bruce D."/>
            <person name="Creasy T."/>
            <person name="Daugherty S.C."/>
            <person name="Davidsen T.M."/>
            <person name="DeBoy R.T."/>
            <person name="Detter J.C."/>
            <person name="Dodson R.J."/>
            <person name="Durkin A.S."/>
            <person name="Ganapathy A."/>
            <person name="Gwinn-Giglio M."/>
            <person name="Han C.S."/>
            <person name="Khouri H."/>
            <person name="Kiss H."/>
            <person name="Kothari S.P."/>
            <person name="Madupu R."/>
            <person name="Nelson K.E."/>
            <person name="Nelson W.C."/>
            <person name="Paulsen I."/>
            <person name="Penn K."/>
            <person name="Ren Q."/>
            <person name="Rosovitz M.J."/>
            <person name="Selengut J.D."/>
            <person name="Shrivastava S."/>
            <person name="Sullivan S.A."/>
            <person name="Tapia R."/>
            <person name="Thompson L.S."/>
            <person name="Watkins K.L."/>
            <person name="Yang Q."/>
            <person name="Yu C."/>
            <person name="Zafar N."/>
            <person name="Zhou L."/>
            <person name="Kuske C.R."/>
        </authorList>
    </citation>
    <scope>NUCLEOTIDE SEQUENCE [LARGE SCALE GENOMIC DNA]</scope>
    <source>
        <strain evidence="2 3">Ellin345</strain>
    </source>
</reference>
<dbReference type="eggNOG" id="COG0614">
    <property type="taxonomic scope" value="Bacteria"/>
</dbReference>
<name>Q1IN97_KORVE</name>
<dbReference type="PANTHER" id="PTHR30535">
    <property type="entry name" value="VITAMIN B12-BINDING PROTEIN"/>
    <property type="match status" value="1"/>
</dbReference>
<protein>
    <submittedName>
        <fullName evidence="2">ABC Fe3+-hydroxamate transporter, periplasmic ligand binding protein</fullName>
    </submittedName>
</protein>
<dbReference type="InterPro" id="IPR050902">
    <property type="entry name" value="ABC_Transporter_SBP"/>
</dbReference>
<dbReference type="EnsemblBacteria" id="ABF41653">
    <property type="protein sequence ID" value="ABF41653"/>
    <property type="gene ID" value="Acid345_2652"/>
</dbReference>
<dbReference type="KEGG" id="aba:Acid345_2652"/>
<accession>Q1IN97</accession>
<evidence type="ECO:0000313" key="2">
    <source>
        <dbReference type="EMBL" id="ABF41653.1"/>
    </source>
</evidence>
<evidence type="ECO:0000259" key="1">
    <source>
        <dbReference type="PROSITE" id="PS50983"/>
    </source>
</evidence>
<dbReference type="InterPro" id="IPR002491">
    <property type="entry name" value="ABC_transptr_periplasmic_BD"/>
</dbReference>
<dbReference type="OrthoDB" id="9787772at2"/>
<dbReference type="STRING" id="204669.Acid345_2652"/>
<dbReference type="SUPFAM" id="SSF53807">
    <property type="entry name" value="Helical backbone' metal receptor"/>
    <property type="match status" value="1"/>
</dbReference>
<organism evidence="2 3">
    <name type="scientific">Koribacter versatilis (strain Ellin345)</name>
    <dbReference type="NCBI Taxonomy" id="204669"/>
    <lineage>
        <taxon>Bacteria</taxon>
        <taxon>Pseudomonadati</taxon>
        <taxon>Acidobacteriota</taxon>
        <taxon>Terriglobia</taxon>
        <taxon>Terriglobales</taxon>
        <taxon>Candidatus Korobacteraceae</taxon>
        <taxon>Candidatus Korobacter</taxon>
    </lineage>
</organism>
<dbReference type="GO" id="GO:0071281">
    <property type="term" value="P:cellular response to iron ion"/>
    <property type="evidence" value="ECO:0007669"/>
    <property type="project" value="TreeGrafter"/>
</dbReference>
<dbReference type="HOGENOM" id="CLU_1029672_0_0_0"/>
<dbReference type="PROSITE" id="PS50983">
    <property type="entry name" value="FE_B12_PBP"/>
    <property type="match status" value="1"/>
</dbReference>
<gene>
    <name evidence="2" type="ordered locus">Acid345_2652</name>
</gene>
<dbReference type="Gene3D" id="3.40.50.1980">
    <property type="entry name" value="Nitrogenase molybdenum iron protein domain"/>
    <property type="match status" value="2"/>
</dbReference>
<proteinExistence type="predicted"/>
<dbReference type="EMBL" id="CP000360">
    <property type="protein sequence ID" value="ABF41653.1"/>
    <property type="molecule type" value="Genomic_DNA"/>
</dbReference>
<dbReference type="AlphaFoldDB" id="Q1IN97"/>
<dbReference type="Proteomes" id="UP000002432">
    <property type="component" value="Chromosome"/>
</dbReference>
<dbReference type="Pfam" id="PF01497">
    <property type="entry name" value="Peripla_BP_2"/>
    <property type="match status" value="1"/>
</dbReference>
<evidence type="ECO:0000313" key="3">
    <source>
        <dbReference type="Proteomes" id="UP000002432"/>
    </source>
</evidence>